<feature type="domain" description="C2H2-type" evidence="2">
    <location>
        <begin position="377"/>
        <end position="402"/>
    </location>
</feature>
<gene>
    <name evidence="3" type="ORF">AAL_01904</name>
</gene>
<feature type="region of interest" description="Disordered" evidence="1">
    <location>
        <begin position="253"/>
        <end position="357"/>
    </location>
</feature>
<comment type="caution">
    <text evidence="3">The sequence shown here is derived from an EMBL/GenBank/DDBJ whole genome shotgun (WGS) entry which is preliminary data.</text>
</comment>
<feature type="compositionally biased region" description="Pro residues" evidence="1">
    <location>
        <begin position="289"/>
        <end position="299"/>
    </location>
</feature>
<keyword evidence="4" id="KW-1185">Reference proteome</keyword>
<feature type="compositionally biased region" description="Polar residues" evidence="1">
    <location>
        <begin position="339"/>
        <end position="357"/>
    </location>
</feature>
<evidence type="ECO:0000313" key="4">
    <source>
        <dbReference type="Proteomes" id="UP000078544"/>
    </source>
</evidence>
<accession>A0A162IWB5</accession>
<evidence type="ECO:0000259" key="2">
    <source>
        <dbReference type="SMART" id="SM00355"/>
    </source>
</evidence>
<protein>
    <submittedName>
        <fullName evidence="3">C2H2 type zinc finger domain-containing protein</fullName>
    </submittedName>
</protein>
<dbReference type="InterPro" id="IPR036236">
    <property type="entry name" value="Znf_C2H2_sf"/>
</dbReference>
<organism evidence="3 4">
    <name type="scientific">Moelleriella libera RCEF 2490</name>
    <dbReference type="NCBI Taxonomy" id="1081109"/>
    <lineage>
        <taxon>Eukaryota</taxon>
        <taxon>Fungi</taxon>
        <taxon>Dikarya</taxon>
        <taxon>Ascomycota</taxon>
        <taxon>Pezizomycotina</taxon>
        <taxon>Sordariomycetes</taxon>
        <taxon>Hypocreomycetidae</taxon>
        <taxon>Hypocreales</taxon>
        <taxon>Clavicipitaceae</taxon>
        <taxon>Moelleriella</taxon>
    </lineage>
</organism>
<dbReference type="EMBL" id="AZGY01000003">
    <property type="protein sequence ID" value="KZZ99332.1"/>
    <property type="molecule type" value="Genomic_DNA"/>
</dbReference>
<dbReference type="Gene3D" id="3.30.160.60">
    <property type="entry name" value="Classic Zinc Finger"/>
    <property type="match status" value="1"/>
</dbReference>
<dbReference type="PANTHER" id="PTHR46179">
    <property type="entry name" value="ZINC FINGER PROTEIN"/>
    <property type="match status" value="1"/>
</dbReference>
<reference evidence="3 4" key="1">
    <citation type="journal article" date="2016" name="Genome Biol. Evol.">
        <title>Divergent and convergent evolution of fungal pathogenicity.</title>
        <authorList>
            <person name="Shang Y."/>
            <person name="Xiao G."/>
            <person name="Zheng P."/>
            <person name="Cen K."/>
            <person name="Zhan S."/>
            <person name="Wang C."/>
        </authorList>
    </citation>
    <scope>NUCLEOTIDE SEQUENCE [LARGE SCALE GENOMIC DNA]</scope>
    <source>
        <strain evidence="3 4">RCEF 2490</strain>
    </source>
</reference>
<dbReference type="PANTHER" id="PTHR46179:SF19">
    <property type="entry name" value="C2H2 FINGER DOMAIN TRANSCRIPTION FACTOR (EUROFUNG)-RELATED"/>
    <property type="match status" value="1"/>
</dbReference>
<evidence type="ECO:0000313" key="3">
    <source>
        <dbReference type="EMBL" id="KZZ99332.1"/>
    </source>
</evidence>
<dbReference type="InterPro" id="IPR013087">
    <property type="entry name" value="Znf_C2H2_type"/>
</dbReference>
<feature type="compositionally biased region" description="Low complexity" evidence="1">
    <location>
        <begin position="306"/>
        <end position="326"/>
    </location>
</feature>
<dbReference type="SUPFAM" id="SSF57667">
    <property type="entry name" value="beta-beta-alpha zinc fingers"/>
    <property type="match status" value="1"/>
</dbReference>
<dbReference type="SMART" id="SM00355">
    <property type="entry name" value="ZnF_C2H2"/>
    <property type="match status" value="2"/>
</dbReference>
<dbReference type="Proteomes" id="UP000078544">
    <property type="component" value="Unassembled WGS sequence"/>
</dbReference>
<proteinExistence type="predicted"/>
<dbReference type="InterPro" id="IPR051061">
    <property type="entry name" value="Zinc_finger_trans_reg"/>
</dbReference>
<feature type="domain" description="C2H2-type" evidence="2">
    <location>
        <begin position="408"/>
        <end position="437"/>
    </location>
</feature>
<evidence type="ECO:0000256" key="1">
    <source>
        <dbReference type="SAM" id="MobiDB-lite"/>
    </source>
</evidence>
<dbReference type="STRING" id="1081109.A0A162IWB5"/>
<dbReference type="GO" id="GO:0006357">
    <property type="term" value="P:regulation of transcription by RNA polymerase II"/>
    <property type="evidence" value="ECO:0007669"/>
    <property type="project" value="TreeGrafter"/>
</dbReference>
<name>A0A162IWB5_9HYPO</name>
<sequence length="462" mass="49303">MTTAAGQHHQALIGTAGDTFDPDDVVPRDSPLMTALHPRLELAASPPPDIPPAQVSFDPLPIDDLPWSNRPKIRAISGDSVLVTYLGNGRQPEIARAAAESALPGVDEEDEESVLIDVSLDRTVGLSSPSKVQSCNIATSDDGALSNPCLQHFAVDALQAVPKDFSQAPALQYTPDISLPAHQLFACEESFQGDKSHSPARDSKKAEAAERTIECTVTMLTPSNSGLPPLQMDSPKSKVMSQELPAIRSMLGDISSIPSEPPTPADKEIPASSGALGSGVTFSRCHPSMPKPQVSPPHSPSETHQLSLPSPRSLPASSPYARYPPSGELPRASTEYVKSASSETPTTEQSVPTPATTASVADRMSIDGLTNPSSGLYVCRVPGCSAQPFQTQYLLNSHANVHSSARPHFCPVQGCPRSEGGKGFKRKNEMVRHGLVHESPGYVCPFCPDREHKYPRPDNLQR</sequence>
<dbReference type="AlphaFoldDB" id="A0A162IWB5"/>
<feature type="region of interest" description="Disordered" evidence="1">
    <location>
        <begin position="1"/>
        <end position="57"/>
    </location>
</feature>
<dbReference type="GO" id="GO:0005634">
    <property type="term" value="C:nucleus"/>
    <property type="evidence" value="ECO:0007669"/>
    <property type="project" value="TreeGrafter"/>
</dbReference>
<dbReference type="OrthoDB" id="6077919at2759"/>
<feature type="region of interest" description="Disordered" evidence="1">
    <location>
        <begin position="220"/>
        <end position="240"/>
    </location>
</feature>